<dbReference type="SMART" id="SM00271">
    <property type="entry name" value="DnaJ"/>
    <property type="match status" value="1"/>
</dbReference>
<dbReference type="GO" id="GO:0042026">
    <property type="term" value="P:protein refolding"/>
    <property type="evidence" value="ECO:0007669"/>
    <property type="project" value="TreeGrafter"/>
</dbReference>
<dbReference type="InterPro" id="IPR001623">
    <property type="entry name" value="DnaJ_domain"/>
</dbReference>
<dbReference type="SUPFAM" id="SSF49493">
    <property type="entry name" value="HSP40/DnaJ peptide-binding domain"/>
    <property type="match status" value="2"/>
</dbReference>
<dbReference type="InterPro" id="IPR018253">
    <property type="entry name" value="DnaJ_domain_CS"/>
</dbReference>
<dbReference type="EMBL" id="JAASRN010000001">
    <property type="protein sequence ID" value="NIK72541.1"/>
    <property type="molecule type" value="Genomic_DNA"/>
</dbReference>
<dbReference type="PROSITE" id="PS50076">
    <property type="entry name" value="DNAJ_2"/>
    <property type="match status" value="1"/>
</dbReference>
<keyword evidence="8" id="KW-1185">Reference proteome</keyword>
<organism evidence="7 8">
    <name type="scientific">Thermonema lapsum</name>
    <dbReference type="NCBI Taxonomy" id="28195"/>
    <lineage>
        <taxon>Bacteria</taxon>
        <taxon>Pseudomonadati</taxon>
        <taxon>Bacteroidota</taxon>
        <taxon>Cytophagia</taxon>
        <taxon>Cytophagales</taxon>
        <taxon>Thermonemataceae</taxon>
        <taxon>Thermonema</taxon>
    </lineage>
</organism>
<feature type="domain" description="J" evidence="6">
    <location>
        <begin position="5"/>
        <end position="70"/>
    </location>
</feature>
<dbReference type="InterPro" id="IPR002939">
    <property type="entry name" value="DnaJ_C"/>
</dbReference>
<evidence type="ECO:0000256" key="1">
    <source>
        <dbReference type="ARBA" id="ARBA00022723"/>
    </source>
</evidence>
<dbReference type="GO" id="GO:0005737">
    <property type="term" value="C:cytoplasm"/>
    <property type="evidence" value="ECO:0007669"/>
    <property type="project" value="TreeGrafter"/>
</dbReference>
<dbReference type="PANTHER" id="PTHR43096:SF52">
    <property type="entry name" value="DNAJ HOMOLOG 1, MITOCHONDRIAL-RELATED"/>
    <property type="match status" value="1"/>
</dbReference>
<keyword evidence="3" id="KW-0863">Zinc-finger</keyword>
<dbReference type="RefSeq" id="WP_166917867.1">
    <property type="nucleotide sequence ID" value="NZ_JAASRN010000001.1"/>
</dbReference>
<dbReference type="CDD" id="cd06257">
    <property type="entry name" value="DnaJ"/>
    <property type="match status" value="1"/>
</dbReference>
<keyword evidence="4" id="KW-0862">Zinc</keyword>
<dbReference type="GO" id="GO:0051082">
    <property type="term" value="F:unfolded protein binding"/>
    <property type="evidence" value="ECO:0007669"/>
    <property type="project" value="InterPro"/>
</dbReference>
<evidence type="ECO:0000256" key="3">
    <source>
        <dbReference type="ARBA" id="ARBA00022771"/>
    </source>
</evidence>
<keyword evidence="5" id="KW-0143">Chaperone</keyword>
<dbReference type="Proteomes" id="UP000537126">
    <property type="component" value="Unassembled WGS sequence"/>
</dbReference>
<dbReference type="GO" id="GO:0008270">
    <property type="term" value="F:zinc ion binding"/>
    <property type="evidence" value="ECO:0007669"/>
    <property type="project" value="UniProtKB-KW"/>
</dbReference>
<evidence type="ECO:0000259" key="6">
    <source>
        <dbReference type="PROSITE" id="PS50076"/>
    </source>
</evidence>
<sequence length="304" mass="34649">MEFIDYYQVLGVDRNASTDDIKKAYRKLARKYHPDVNPDNPEAEAKFKQINEAYEVLSDPEKRKKYDQFGAQWKHADQFNQQYGGQGGGYYTYTNFGDADFGEYSDFSDFFKTIFGDMFAGGGARRRTRMSMKGEDVRVTLTLPLVETLSTHKRVIEFNGKKLRITVPAGIKDGQSIRIKEQGGAGVNGGPNGDLYITFHITPDPRFRVEGEDLYMTHEVDLYTLILGGETEIDTLYGRVKAKIKPETQNNTKIRLKGKGLPKYKHEEQKGDLYVTLQARLPQGLSKEEKDLFSQLAELRKQKA</sequence>
<dbReference type="GO" id="GO:0003677">
    <property type="term" value="F:DNA binding"/>
    <property type="evidence" value="ECO:0007669"/>
    <property type="project" value="UniProtKB-KW"/>
</dbReference>
<dbReference type="Gene3D" id="1.10.287.110">
    <property type="entry name" value="DnaJ domain"/>
    <property type="match status" value="1"/>
</dbReference>
<reference evidence="7 8" key="1">
    <citation type="submission" date="2020-03" db="EMBL/GenBank/DDBJ databases">
        <title>Genomic Encyclopedia of Type Strains, Phase IV (KMG-IV): sequencing the most valuable type-strain genomes for metagenomic binning, comparative biology and taxonomic classification.</title>
        <authorList>
            <person name="Goeker M."/>
        </authorList>
    </citation>
    <scope>NUCLEOTIDE SEQUENCE [LARGE SCALE GENOMIC DNA]</scope>
    <source>
        <strain evidence="7 8">DSM 5718</strain>
    </source>
</reference>
<keyword evidence="2" id="KW-0677">Repeat</keyword>
<protein>
    <submittedName>
        <fullName evidence="7">Curved DNA-binding protein</fullName>
    </submittedName>
</protein>
<name>A0A846MM48_9BACT</name>
<keyword evidence="7" id="KW-0238">DNA-binding</keyword>
<accession>A0A846MM48</accession>
<dbReference type="AlphaFoldDB" id="A0A846MM48"/>
<evidence type="ECO:0000313" key="7">
    <source>
        <dbReference type="EMBL" id="NIK72541.1"/>
    </source>
</evidence>
<gene>
    <name evidence="7" type="ORF">FHS56_000027</name>
</gene>
<evidence type="ECO:0000256" key="4">
    <source>
        <dbReference type="ARBA" id="ARBA00022833"/>
    </source>
</evidence>
<dbReference type="FunFam" id="1.10.287.110:FF:000067">
    <property type="entry name" value="Chaperone DnaJ domain protein"/>
    <property type="match status" value="1"/>
</dbReference>
<dbReference type="PROSITE" id="PS00636">
    <property type="entry name" value="DNAJ_1"/>
    <property type="match status" value="1"/>
</dbReference>
<dbReference type="SUPFAM" id="SSF46565">
    <property type="entry name" value="Chaperone J-domain"/>
    <property type="match status" value="1"/>
</dbReference>
<dbReference type="InterPro" id="IPR036869">
    <property type="entry name" value="J_dom_sf"/>
</dbReference>
<dbReference type="Pfam" id="PF00226">
    <property type="entry name" value="DnaJ"/>
    <property type="match status" value="1"/>
</dbReference>
<evidence type="ECO:0000256" key="2">
    <source>
        <dbReference type="ARBA" id="ARBA00022737"/>
    </source>
</evidence>
<evidence type="ECO:0000256" key="5">
    <source>
        <dbReference type="ARBA" id="ARBA00023186"/>
    </source>
</evidence>
<dbReference type="PRINTS" id="PR00625">
    <property type="entry name" value="JDOMAIN"/>
</dbReference>
<evidence type="ECO:0000313" key="8">
    <source>
        <dbReference type="Proteomes" id="UP000537126"/>
    </source>
</evidence>
<proteinExistence type="predicted"/>
<dbReference type="CDD" id="cd10747">
    <property type="entry name" value="DnaJ_C"/>
    <property type="match status" value="1"/>
</dbReference>
<dbReference type="FunFam" id="2.60.260.20:FF:000005">
    <property type="entry name" value="Chaperone protein dnaJ 1, mitochondrial"/>
    <property type="match status" value="1"/>
</dbReference>
<keyword evidence="1" id="KW-0479">Metal-binding</keyword>
<dbReference type="PANTHER" id="PTHR43096">
    <property type="entry name" value="DNAJ HOMOLOG 1, MITOCHONDRIAL-RELATED"/>
    <property type="match status" value="1"/>
</dbReference>
<dbReference type="InterPro" id="IPR008971">
    <property type="entry name" value="HSP40/DnaJ_pept-bd"/>
</dbReference>
<comment type="caution">
    <text evidence="7">The sequence shown here is derived from an EMBL/GenBank/DDBJ whole genome shotgun (WGS) entry which is preliminary data.</text>
</comment>
<dbReference type="Gene3D" id="2.60.260.20">
    <property type="entry name" value="Urease metallochaperone UreE, N-terminal domain"/>
    <property type="match status" value="2"/>
</dbReference>
<dbReference type="Pfam" id="PF01556">
    <property type="entry name" value="DnaJ_C"/>
    <property type="match status" value="1"/>
</dbReference>